<keyword evidence="1" id="KW-0175">Coiled coil</keyword>
<dbReference type="Proteomes" id="UP001213681">
    <property type="component" value="Unassembled WGS sequence"/>
</dbReference>
<name>A0AAD6FWW1_9EURO</name>
<proteinExistence type="predicted"/>
<comment type="caution">
    <text evidence="3">The sequence shown here is derived from an EMBL/GenBank/DDBJ whole genome shotgun (WGS) entry which is preliminary data.</text>
</comment>
<organism evidence="3 4">
    <name type="scientific">Penicillium daleae</name>
    <dbReference type="NCBI Taxonomy" id="63821"/>
    <lineage>
        <taxon>Eukaryota</taxon>
        <taxon>Fungi</taxon>
        <taxon>Dikarya</taxon>
        <taxon>Ascomycota</taxon>
        <taxon>Pezizomycotina</taxon>
        <taxon>Eurotiomycetes</taxon>
        <taxon>Eurotiomycetidae</taxon>
        <taxon>Eurotiales</taxon>
        <taxon>Aspergillaceae</taxon>
        <taxon>Penicillium</taxon>
    </lineage>
</organism>
<feature type="region of interest" description="Disordered" evidence="2">
    <location>
        <begin position="402"/>
        <end position="425"/>
    </location>
</feature>
<protein>
    <submittedName>
        <fullName evidence="3">Uncharacterized protein</fullName>
    </submittedName>
</protein>
<feature type="region of interest" description="Disordered" evidence="2">
    <location>
        <begin position="587"/>
        <end position="631"/>
    </location>
</feature>
<feature type="coiled-coil region" evidence="1">
    <location>
        <begin position="822"/>
        <end position="853"/>
    </location>
</feature>
<evidence type="ECO:0000313" key="3">
    <source>
        <dbReference type="EMBL" id="KAJ5432778.1"/>
    </source>
</evidence>
<feature type="coiled-coil region" evidence="1">
    <location>
        <begin position="932"/>
        <end position="966"/>
    </location>
</feature>
<gene>
    <name evidence="3" type="ORF">N7458_011934</name>
</gene>
<feature type="compositionally biased region" description="Pro residues" evidence="2">
    <location>
        <begin position="320"/>
        <end position="334"/>
    </location>
</feature>
<feature type="region of interest" description="Disordered" evidence="2">
    <location>
        <begin position="236"/>
        <end position="357"/>
    </location>
</feature>
<sequence>MAPPPPAAPTRSGSPASRPSASIPHPTSATATTTITPSPETPTSRYSVTSRASSSSSSGLDYYSHNSPPPPLSSQLYHHHHSTSFSGQDYVQSPVQVQAQVPVHRKPLPLPAQDRHASPLIDPPHLSSPLSIENKPPPIPHPATGPISPSSVEGGDSFISPPRNPNRYSRGRHPANPLRIDTAPTAAFLRSVVEDEDDDDDESADYFDEDYEHQFTNGTGFGTPLHSRLVSEPFIPILNSPPPTQRRATSMALHPPMNRPPPLQIDVDPRSMSMGHTDPRQPKTPGKKISSFFGWKANTATSPGAESSSTEISDGGRSPMPSPMPPLANVPMGPPSSYDTKAAGFGPPARTPSLGTLSAHDTVYTSKLADLENELREISSELAGSIRREMELEDLIERLQTEGPEVSRRTSDYFSDSGTSSIRYGPDRQEDIEKIRRAAEQERAQLKAEFSQRLQEERMQRTASESHVQILENQVQQLRRERTDLSDLSSKTKELETALENTRRKLLEERQSKDNFEDLLTAMRVELEQLRNERDILREGNAPPASDTQRLIEEIEALKIENASLAQLQGGRFASIAEEDGVQGKRHSAFGLSRSNSLARKPTSGLARSGSLSRSNSVSGNKDRGETRESLVDKVKDIETQRDALHRTLRSLLNRHAFQEREFMKQTRLLEAEVLRAQEAGPPRKLGYEREVRSLRDEVNHLRLRAEDALDGKWQCEKNLAGLKMDLDRAEQETSSLRVLLQEHDTEVPEWLEADQESFAEVMATSSSLESAFQQLQADRQHAEASGQSAELEAINKRSNELAGYVHQQLQVNSSFAAVWQRPLIRNQMKELEENLLNAQNHSEEELSKHEEEICLLKENHNAQLQRMKNGSRTPANISPRPPNTPFAGRSPRLDKTTSGEGVPLTTVVQTEVLEKHVKALERAIRDVDMEMEEVVGRMNRAQVDVAQLQSDRDEALRQTRRLQVDIQAERETLRSLM</sequence>
<feature type="compositionally biased region" description="Low complexity" evidence="2">
    <location>
        <begin position="91"/>
        <end position="102"/>
    </location>
</feature>
<reference evidence="3" key="1">
    <citation type="submission" date="2022-12" db="EMBL/GenBank/DDBJ databases">
        <authorList>
            <person name="Petersen C."/>
        </authorList>
    </citation>
    <scope>NUCLEOTIDE SEQUENCE</scope>
    <source>
        <strain evidence="3">IBT 16125</strain>
    </source>
</reference>
<feature type="compositionally biased region" description="Polar residues" evidence="2">
    <location>
        <begin position="298"/>
        <end position="312"/>
    </location>
</feature>
<accession>A0AAD6FWW1</accession>
<feature type="region of interest" description="Disordered" evidence="2">
    <location>
        <begin position="1"/>
        <end position="183"/>
    </location>
</feature>
<dbReference type="RefSeq" id="XP_056760070.1">
    <property type="nucleotide sequence ID" value="XM_056915316.1"/>
</dbReference>
<feature type="compositionally biased region" description="Low complexity" evidence="2">
    <location>
        <begin position="604"/>
        <end position="620"/>
    </location>
</feature>
<dbReference type="GeneID" id="81605559"/>
<feature type="region of interest" description="Disordered" evidence="2">
    <location>
        <begin position="870"/>
        <end position="901"/>
    </location>
</feature>
<feature type="compositionally biased region" description="Low complexity" evidence="2">
    <location>
        <begin position="9"/>
        <end position="66"/>
    </location>
</feature>
<feature type="compositionally biased region" description="Basic and acidic residues" evidence="2">
    <location>
        <begin position="402"/>
        <end position="411"/>
    </location>
</feature>
<feature type="compositionally biased region" description="Polar residues" evidence="2">
    <location>
        <begin position="412"/>
        <end position="422"/>
    </location>
</feature>
<feature type="coiled-coil region" evidence="1">
    <location>
        <begin position="429"/>
        <end position="568"/>
    </location>
</feature>
<evidence type="ECO:0000256" key="2">
    <source>
        <dbReference type="SAM" id="MobiDB-lite"/>
    </source>
</evidence>
<evidence type="ECO:0000256" key="1">
    <source>
        <dbReference type="SAM" id="Coils"/>
    </source>
</evidence>
<evidence type="ECO:0000313" key="4">
    <source>
        <dbReference type="Proteomes" id="UP001213681"/>
    </source>
</evidence>
<dbReference type="EMBL" id="JAPVEA010000009">
    <property type="protein sequence ID" value="KAJ5432778.1"/>
    <property type="molecule type" value="Genomic_DNA"/>
</dbReference>
<feature type="coiled-coil region" evidence="1">
    <location>
        <begin position="685"/>
        <end position="747"/>
    </location>
</feature>
<reference evidence="3" key="2">
    <citation type="journal article" date="2023" name="IMA Fungus">
        <title>Comparative genomic study of the Penicillium genus elucidates a diverse pangenome and 15 lateral gene transfer events.</title>
        <authorList>
            <person name="Petersen C."/>
            <person name="Sorensen T."/>
            <person name="Nielsen M.R."/>
            <person name="Sondergaard T.E."/>
            <person name="Sorensen J.L."/>
            <person name="Fitzpatrick D.A."/>
            <person name="Frisvad J.C."/>
            <person name="Nielsen K.L."/>
        </authorList>
    </citation>
    <scope>NUCLEOTIDE SEQUENCE</scope>
    <source>
        <strain evidence="3">IBT 16125</strain>
    </source>
</reference>
<keyword evidence="4" id="KW-1185">Reference proteome</keyword>
<dbReference type="AlphaFoldDB" id="A0AAD6FWW1"/>
<feature type="compositionally biased region" description="Basic and acidic residues" evidence="2">
    <location>
        <begin position="621"/>
        <end position="631"/>
    </location>
</feature>
<feature type="coiled-coil region" evidence="1">
    <location>
        <begin position="368"/>
        <end position="402"/>
    </location>
</feature>